<gene>
    <name evidence="1" type="ORF">LEP1GSC058_1181</name>
</gene>
<organism evidence="1 2">
    <name type="scientific">Leptospira fainei serovar Hurstbridge str. BUT 6</name>
    <dbReference type="NCBI Taxonomy" id="1193011"/>
    <lineage>
        <taxon>Bacteria</taxon>
        <taxon>Pseudomonadati</taxon>
        <taxon>Spirochaetota</taxon>
        <taxon>Spirochaetia</taxon>
        <taxon>Leptospirales</taxon>
        <taxon>Leptospiraceae</taxon>
        <taxon>Leptospira</taxon>
    </lineage>
</organism>
<dbReference type="EMBL" id="AKWZ02000001">
    <property type="protein sequence ID" value="EPG76302.1"/>
    <property type="molecule type" value="Genomic_DNA"/>
</dbReference>
<proteinExistence type="predicted"/>
<dbReference type="Proteomes" id="UP000014540">
    <property type="component" value="Unassembled WGS sequence"/>
</dbReference>
<keyword evidence="2" id="KW-1185">Reference proteome</keyword>
<reference evidence="1" key="1">
    <citation type="submission" date="2013-04" db="EMBL/GenBank/DDBJ databases">
        <authorList>
            <person name="Harkins D.M."/>
            <person name="Durkin A.S."/>
            <person name="Selengut J.D."/>
            <person name="Sanka R."/>
            <person name="DePew J."/>
            <person name="Purushe J."/>
            <person name="Ahmed A."/>
            <person name="van der Linden H."/>
            <person name="Goris M.G.A."/>
            <person name="Hartskeerl R.A."/>
            <person name="Vinetz J.M."/>
            <person name="Sutton G.G."/>
            <person name="Nelson W.C."/>
            <person name="Fouts D.E."/>
        </authorList>
    </citation>
    <scope>NUCLEOTIDE SEQUENCE [LARGE SCALE GENOMIC DNA]</scope>
    <source>
        <strain evidence="1">BUT 6</strain>
    </source>
</reference>
<sequence length="38" mass="4669">MRVLQPRKKSENYALAKEWRITCTLRISELLDKNLRFF</sequence>
<name>S3W8C7_9LEPT</name>
<evidence type="ECO:0000313" key="1">
    <source>
        <dbReference type="EMBL" id="EPG76302.1"/>
    </source>
</evidence>
<accession>S3W8C7</accession>
<dbReference type="AlphaFoldDB" id="S3W8C7"/>
<evidence type="ECO:0000313" key="2">
    <source>
        <dbReference type="Proteomes" id="UP000014540"/>
    </source>
</evidence>
<comment type="caution">
    <text evidence="1">The sequence shown here is derived from an EMBL/GenBank/DDBJ whole genome shotgun (WGS) entry which is preliminary data.</text>
</comment>
<dbReference type="STRING" id="1193011.LEP1GSC058_1181"/>
<protein>
    <submittedName>
        <fullName evidence="1">Uncharacterized protein</fullName>
    </submittedName>
</protein>